<feature type="signal peptide" evidence="2">
    <location>
        <begin position="1"/>
        <end position="23"/>
    </location>
</feature>
<evidence type="ECO:0000313" key="4">
    <source>
        <dbReference type="EMBL" id="KAJ6826106.1"/>
    </source>
</evidence>
<keyword evidence="1" id="KW-1133">Transmembrane helix</keyword>
<dbReference type="Gene3D" id="3.40.30.10">
    <property type="entry name" value="Glutaredoxin"/>
    <property type="match status" value="1"/>
</dbReference>
<name>A0AAX6IGE5_IRIPA</name>
<evidence type="ECO:0000259" key="3">
    <source>
        <dbReference type="Pfam" id="PF00085"/>
    </source>
</evidence>
<reference evidence="5" key="2">
    <citation type="submission" date="2023-04" db="EMBL/GenBank/DDBJ databases">
        <authorList>
            <person name="Bruccoleri R.E."/>
            <person name="Oakeley E.J."/>
            <person name="Faust A.-M."/>
            <person name="Dessus-Babus S."/>
            <person name="Altorfer M."/>
            <person name="Burckhardt D."/>
            <person name="Oertli M."/>
            <person name="Naumann U."/>
            <person name="Petersen F."/>
            <person name="Wong J."/>
        </authorList>
    </citation>
    <scope>NUCLEOTIDE SEQUENCE</scope>
    <source>
        <strain evidence="5">GSM-AAB239-AS_SAM_17_03QT</strain>
        <tissue evidence="5">Leaf</tissue>
    </source>
</reference>
<keyword evidence="6" id="KW-1185">Reference proteome</keyword>
<evidence type="ECO:0000256" key="2">
    <source>
        <dbReference type="SAM" id="SignalP"/>
    </source>
</evidence>
<dbReference type="PANTHER" id="PTHR47126">
    <property type="entry name" value="5'-ADENYLYLSULFATE REDUCTASE-LIKE 7"/>
    <property type="match status" value="1"/>
</dbReference>
<dbReference type="EMBL" id="JANAVB010001800">
    <property type="protein sequence ID" value="KAJ6852410.1"/>
    <property type="molecule type" value="Genomic_DNA"/>
</dbReference>
<protein>
    <submittedName>
        <fullName evidence="5">5'-adenylylsulfate reductase-like 5 isoform X2</fullName>
    </submittedName>
</protein>
<evidence type="ECO:0000256" key="1">
    <source>
        <dbReference type="SAM" id="Phobius"/>
    </source>
</evidence>
<feature type="chain" id="PRO_5044718915" evidence="2">
    <location>
        <begin position="24"/>
        <end position="295"/>
    </location>
</feature>
<feature type="domain" description="Thioredoxin" evidence="3">
    <location>
        <begin position="76"/>
        <end position="152"/>
    </location>
</feature>
<accession>A0AAX6IGE5</accession>
<dbReference type="InterPro" id="IPR036249">
    <property type="entry name" value="Thioredoxin-like_sf"/>
</dbReference>
<dbReference type="AlphaFoldDB" id="A0AAX6IGE5"/>
<dbReference type="CDD" id="cd02999">
    <property type="entry name" value="PDI_a_ERp44_like"/>
    <property type="match status" value="1"/>
</dbReference>
<organism evidence="5 6">
    <name type="scientific">Iris pallida</name>
    <name type="common">Sweet iris</name>
    <dbReference type="NCBI Taxonomy" id="29817"/>
    <lineage>
        <taxon>Eukaryota</taxon>
        <taxon>Viridiplantae</taxon>
        <taxon>Streptophyta</taxon>
        <taxon>Embryophyta</taxon>
        <taxon>Tracheophyta</taxon>
        <taxon>Spermatophyta</taxon>
        <taxon>Magnoliopsida</taxon>
        <taxon>Liliopsida</taxon>
        <taxon>Asparagales</taxon>
        <taxon>Iridaceae</taxon>
        <taxon>Iridoideae</taxon>
        <taxon>Irideae</taxon>
        <taxon>Iris</taxon>
    </lineage>
</organism>
<keyword evidence="2" id="KW-0732">Signal</keyword>
<evidence type="ECO:0000313" key="5">
    <source>
        <dbReference type="EMBL" id="KAJ6852410.1"/>
    </source>
</evidence>
<dbReference type="EMBL" id="JANAVB010021197">
    <property type="protein sequence ID" value="KAJ6826106.1"/>
    <property type="molecule type" value="Genomic_DNA"/>
</dbReference>
<evidence type="ECO:0000313" key="6">
    <source>
        <dbReference type="Proteomes" id="UP001140949"/>
    </source>
</evidence>
<keyword evidence="1" id="KW-0472">Membrane</keyword>
<keyword evidence="1" id="KW-0812">Transmembrane</keyword>
<dbReference type="PANTHER" id="PTHR47126:SF3">
    <property type="entry name" value="5'-ADENYLYLSULFATE REDUCTASE-LIKE 5"/>
    <property type="match status" value="1"/>
</dbReference>
<comment type="caution">
    <text evidence="5">The sequence shown here is derived from an EMBL/GenBank/DDBJ whole genome shotgun (WGS) entry which is preliminary data.</text>
</comment>
<proteinExistence type="predicted"/>
<dbReference type="SUPFAM" id="SSF52833">
    <property type="entry name" value="Thioredoxin-like"/>
    <property type="match status" value="1"/>
</dbReference>
<feature type="transmembrane region" description="Helical" evidence="1">
    <location>
        <begin position="195"/>
        <end position="216"/>
    </location>
</feature>
<sequence length="295" mass="33237">MAFYSVVLFFLLLSISSTPRSLADSSLCHRSDLGFFASSLRSQCPLSIERSSAEEVSGDTLDRELIHDGRIAYYSVLFYASWCPFSSKTRPTFDALSTMFPQIKHVAIEESSAMPSVFSRYGIHSFPSILIANGSTRVQYHGSKDLNSLVHFYSEVTGFEPVLYLAMEPSSDTENLRPLNTLDRSLREIMASEPYLTLSILFICLKAFVCFFPLIISRLKAFLAVYVWKLNLGIFGEWSQLLERVLHGMDLKRLWSKLRLSKKTRNFQKGANNARVWASSLASVSLGESTSSRDS</sequence>
<gene>
    <name evidence="5" type="ORF">M6B38_255555</name>
    <name evidence="4" type="ORF">M6B38_374075</name>
</gene>
<dbReference type="Proteomes" id="UP001140949">
    <property type="component" value="Unassembled WGS sequence"/>
</dbReference>
<dbReference type="InterPro" id="IPR044794">
    <property type="entry name" value="APRL5/7"/>
</dbReference>
<dbReference type="Pfam" id="PF00085">
    <property type="entry name" value="Thioredoxin"/>
    <property type="match status" value="1"/>
</dbReference>
<dbReference type="InterPro" id="IPR013766">
    <property type="entry name" value="Thioredoxin_domain"/>
</dbReference>
<reference evidence="5" key="1">
    <citation type="journal article" date="2023" name="GigaByte">
        <title>Genome assembly of the bearded iris, Iris pallida Lam.</title>
        <authorList>
            <person name="Bruccoleri R.E."/>
            <person name="Oakeley E.J."/>
            <person name="Faust A.M.E."/>
            <person name="Altorfer M."/>
            <person name="Dessus-Babus S."/>
            <person name="Burckhardt D."/>
            <person name="Oertli M."/>
            <person name="Naumann U."/>
            <person name="Petersen F."/>
            <person name="Wong J."/>
        </authorList>
    </citation>
    <scope>NUCLEOTIDE SEQUENCE</scope>
    <source>
        <strain evidence="5">GSM-AAB239-AS_SAM_17_03QT</strain>
    </source>
</reference>